<proteinExistence type="predicted"/>
<sequence length="66" mass="7898">MISEPWIYIIILLFSIYYLIIRCLPFISNTSQAHRFTGSLCIIPNTLRPFFFLEFYALFLVLIINY</sequence>
<keyword evidence="1" id="KW-0812">Transmembrane</keyword>
<evidence type="ECO:0000313" key="2">
    <source>
        <dbReference type="EMBL" id="KAL0086528.1"/>
    </source>
</evidence>
<evidence type="ECO:0000313" key="3">
    <source>
        <dbReference type="Proteomes" id="UP001448207"/>
    </source>
</evidence>
<evidence type="ECO:0000256" key="1">
    <source>
        <dbReference type="SAM" id="Phobius"/>
    </source>
</evidence>
<keyword evidence="1" id="KW-1133">Transmembrane helix</keyword>
<dbReference type="Proteomes" id="UP001448207">
    <property type="component" value="Unassembled WGS sequence"/>
</dbReference>
<dbReference type="EMBL" id="JBCLYO010000008">
    <property type="protein sequence ID" value="KAL0086528.1"/>
    <property type="molecule type" value="Genomic_DNA"/>
</dbReference>
<name>A0ABR3B1L3_PHYBL</name>
<keyword evidence="3" id="KW-1185">Reference proteome</keyword>
<gene>
    <name evidence="2" type="ORF">J3Q64DRAFT_1740470</name>
</gene>
<comment type="caution">
    <text evidence="2">The sequence shown here is derived from an EMBL/GenBank/DDBJ whole genome shotgun (WGS) entry which is preliminary data.</text>
</comment>
<accession>A0ABR3B1L3</accession>
<organism evidence="2 3">
    <name type="scientific">Phycomyces blakesleeanus</name>
    <dbReference type="NCBI Taxonomy" id="4837"/>
    <lineage>
        <taxon>Eukaryota</taxon>
        <taxon>Fungi</taxon>
        <taxon>Fungi incertae sedis</taxon>
        <taxon>Mucoromycota</taxon>
        <taxon>Mucoromycotina</taxon>
        <taxon>Mucoromycetes</taxon>
        <taxon>Mucorales</taxon>
        <taxon>Phycomycetaceae</taxon>
        <taxon>Phycomyces</taxon>
    </lineage>
</organism>
<keyword evidence="1" id="KW-0472">Membrane</keyword>
<reference evidence="2 3" key="1">
    <citation type="submission" date="2024-04" db="EMBL/GenBank/DDBJ databases">
        <title>Symmetric and asymmetric DNA N6-adenine methylation regulates different biological responses in Mucorales.</title>
        <authorList>
            <consortium name="Lawrence Berkeley National Laboratory"/>
            <person name="Lax C."/>
            <person name="Mondo S.J."/>
            <person name="Osorio-Concepcion M."/>
            <person name="Muszewska A."/>
            <person name="Corrochano-Luque M."/>
            <person name="Gutierrez G."/>
            <person name="Riley R."/>
            <person name="Lipzen A."/>
            <person name="Guo J."/>
            <person name="Hundley H."/>
            <person name="Amirebrahimi M."/>
            <person name="Ng V."/>
            <person name="Lorenzo-Gutierrez D."/>
            <person name="Binder U."/>
            <person name="Yang J."/>
            <person name="Song Y."/>
            <person name="Canovas D."/>
            <person name="Navarro E."/>
            <person name="Freitag M."/>
            <person name="Gabaldon T."/>
            <person name="Grigoriev I.V."/>
            <person name="Corrochano L.M."/>
            <person name="Nicolas F.E."/>
            <person name="Garre V."/>
        </authorList>
    </citation>
    <scope>NUCLEOTIDE SEQUENCE [LARGE SCALE GENOMIC DNA]</scope>
    <source>
        <strain evidence="2 3">L51</strain>
    </source>
</reference>
<protein>
    <submittedName>
        <fullName evidence="2">Uncharacterized protein</fullName>
    </submittedName>
</protein>
<feature type="transmembrane region" description="Helical" evidence="1">
    <location>
        <begin position="47"/>
        <end position="64"/>
    </location>
</feature>
<feature type="transmembrane region" description="Helical" evidence="1">
    <location>
        <begin position="6"/>
        <end position="27"/>
    </location>
</feature>